<keyword evidence="4" id="KW-1185">Reference proteome</keyword>
<dbReference type="GO" id="GO:0016491">
    <property type="term" value="F:oxidoreductase activity"/>
    <property type="evidence" value="ECO:0007669"/>
    <property type="project" value="UniProtKB-KW"/>
</dbReference>
<dbReference type="GO" id="GO:0046872">
    <property type="term" value="F:metal ion binding"/>
    <property type="evidence" value="ECO:0007669"/>
    <property type="project" value="InterPro"/>
</dbReference>
<protein>
    <recommendedName>
        <fullName evidence="2">Alcohol dehydrogenase iron-type/glycerol dehydrogenase GldA domain-containing protein</fullName>
    </recommendedName>
</protein>
<evidence type="ECO:0000313" key="4">
    <source>
        <dbReference type="Proteomes" id="UP001178507"/>
    </source>
</evidence>
<dbReference type="Gene3D" id="3.40.50.1970">
    <property type="match status" value="1"/>
</dbReference>
<comment type="caution">
    <text evidence="3">The sequence shown here is derived from an EMBL/GenBank/DDBJ whole genome shotgun (WGS) entry which is preliminary data.</text>
</comment>
<dbReference type="InterPro" id="IPR001670">
    <property type="entry name" value="ADH_Fe/GldA"/>
</dbReference>
<reference evidence="3" key="1">
    <citation type="submission" date="2023-08" db="EMBL/GenBank/DDBJ databases">
        <authorList>
            <person name="Chen Y."/>
            <person name="Shah S."/>
            <person name="Dougan E. K."/>
            <person name="Thang M."/>
            <person name="Chan C."/>
        </authorList>
    </citation>
    <scope>NUCLEOTIDE SEQUENCE</scope>
</reference>
<dbReference type="AlphaFoldDB" id="A0AA36HRS4"/>
<dbReference type="Pfam" id="PF00465">
    <property type="entry name" value="Fe-ADH"/>
    <property type="match status" value="1"/>
</dbReference>
<organism evidence="3 4">
    <name type="scientific">Effrenium voratum</name>
    <dbReference type="NCBI Taxonomy" id="2562239"/>
    <lineage>
        <taxon>Eukaryota</taxon>
        <taxon>Sar</taxon>
        <taxon>Alveolata</taxon>
        <taxon>Dinophyceae</taxon>
        <taxon>Suessiales</taxon>
        <taxon>Symbiodiniaceae</taxon>
        <taxon>Effrenium</taxon>
    </lineage>
</organism>
<accession>A0AA36HRS4</accession>
<feature type="domain" description="Alcohol dehydrogenase iron-type/glycerol dehydrogenase GldA" evidence="2">
    <location>
        <begin position="9"/>
        <end position="95"/>
    </location>
</feature>
<gene>
    <name evidence="3" type="ORF">EVOR1521_LOCUS3767</name>
</gene>
<dbReference type="Proteomes" id="UP001178507">
    <property type="component" value="Unassembled WGS sequence"/>
</dbReference>
<sequence>MRPLCRAGGACAERGWGRVLVLAEEGRAAAMALQSMQKAGVVAQLLLPPVGPCAWPGLVDEVAPVAARADAVLGVGGGAVLDLAKAAAAMAPLLQASDRSPSFEPLTSRFLLGAEGHSLLPGAALPVLLAPTRPTVAATSGRCLLHPEGGLSALAPLAIAGPGPFGVGVGLQALEVFQVPSDAAKQSTRGTAAAVAHALAVFVDGAAAAGGTIKQKQLLDDMMMGVGSSFSALRQPESAQVDAFEASLQAGLAASESDANAKGDLCVIHALACILAGCRNVPFGWACRVLLPPVLRAWEEEGDDPSRSLAVLAEAMLGSSSLARLADFLDGAFSAAGLPPLLPLDHAECPDSAATLLALCAEEAPVANQRPALVGPVSLLWGVKGTRLEPHKVI</sequence>
<dbReference type="SUPFAM" id="SSF56796">
    <property type="entry name" value="Dehydroquinate synthase-like"/>
    <property type="match status" value="1"/>
</dbReference>
<evidence type="ECO:0000256" key="1">
    <source>
        <dbReference type="ARBA" id="ARBA00023002"/>
    </source>
</evidence>
<proteinExistence type="predicted"/>
<evidence type="ECO:0000313" key="3">
    <source>
        <dbReference type="EMBL" id="CAJ1374141.1"/>
    </source>
</evidence>
<name>A0AA36HRS4_9DINO</name>
<keyword evidence="1" id="KW-0560">Oxidoreductase</keyword>
<evidence type="ECO:0000259" key="2">
    <source>
        <dbReference type="Pfam" id="PF00465"/>
    </source>
</evidence>
<dbReference type="Gene3D" id="1.20.1090.10">
    <property type="entry name" value="Dehydroquinate synthase-like - alpha domain"/>
    <property type="match status" value="1"/>
</dbReference>
<dbReference type="EMBL" id="CAUJNA010000233">
    <property type="protein sequence ID" value="CAJ1374141.1"/>
    <property type="molecule type" value="Genomic_DNA"/>
</dbReference>